<gene>
    <name evidence="1" type="ORF">A2G96_28010</name>
</gene>
<keyword evidence="2" id="KW-1185">Reference proteome</keyword>
<dbReference type="AlphaFoldDB" id="A0A142JU60"/>
<reference evidence="1 2" key="1">
    <citation type="submission" date="2016-03" db="EMBL/GenBank/DDBJ databases">
        <title>Complete genome sequence of a novel chlorpyrifos degrading bacterium, Cupriavidus nantongensis sp. X1.</title>
        <authorList>
            <person name="Fang L."/>
        </authorList>
    </citation>
    <scope>NUCLEOTIDE SEQUENCE [LARGE SCALE GENOMIC DNA]</scope>
    <source>
        <strain evidence="1 2">X1</strain>
    </source>
</reference>
<dbReference type="RefSeq" id="WP_062803417.1">
    <property type="nucleotide sequence ID" value="NZ_CP014845.1"/>
</dbReference>
<dbReference type="InterPro" id="IPR011473">
    <property type="entry name" value="DUF1579"/>
</dbReference>
<name>A0A142JU60_9BURK</name>
<evidence type="ECO:0000313" key="1">
    <source>
        <dbReference type="EMBL" id="AMR81622.1"/>
    </source>
</evidence>
<dbReference type="KEGG" id="cnan:A2G96_28010"/>
<evidence type="ECO:0000313" key="2">
    <source>
        <dbReference type="Proteomes" id="UP000075238"/>
    </source>
</evidence>
<dbReference type="OrthoDB" id="512336at2"/>
<proteinExistence type="predicted"/>
<protein>
    <recommendedName>
        <fullName evidence="3">DUF1579 domain-containing protein</fullName>
    </recommendedName>
</protein>
<evidence type="ECO:0008006" key="3">
    <source>
        <dbReference type="Google" id="ProtNLM"/>
    </source>
</evidence>
<dbReference type="Pfam" id="PF07617">
    <property type="entry name" value="DUF1579"/>
    <property type="match status" value="1"/>
</dbReference>
<dbReference type="Proteomes" id="UP000075238">
    <property type="component" value="Chromosome 2"/>
</dbReference>
<organism evidence="1 2">
    <name type="scientific">Cupriavidus nantongensis</name>
    <dbReference type="NCBI Taxonomy" id="1796606"/>
    <lineage>
        <taxon>Bacteria</taxon>
        <taxon>Pseudomonadati</taxon>
        <taxon>Pseudomonadota</taxon>
        <taxon>Betaproteobacteria</taxon>
        <taxon>Burkholderiales</taxon>
        <taxon>Burkholderiaceae</taxon>
        <taxon>Cupriavidus</taxon>
    </lineage>
</organism>
<accession>A0A142JU60</accession>
<dbReference type="STRING" id="1796606.A2G96_28010"/>
<sequence length="160" mass="18088">MQIEAQKEHRWLQRLIGNWMAEGEAVMGPDQPVQTWQIPERVSAIGDVWVQCVAQGDMPGCGPATTVMTLGYDPARKHFVGTFIGSMMTHLWVYEGDLDAGGQQLTLRAEGPDCSGNGRMVQYRDVITFRDDNHRELTSYMQGENGEWTQIVKATYRRQP</sequence>
<dbReference type="EMBL" id="CP014845">
    <property type="protein sequence ID" value="AMR81622.1"/>
    <property type="molecule type" value="Genomic_DNA"/>
</dbReference>